<proteinExistence type="predicted"/>
<dbReference type="Proteomes" id="UP000237347">
    <property type="component" value="Unassembled WGS sequence"/>
</dbReference>
<name>A0AAW0KFN7_QUESU</name>
<accession>A0AAW0KFN7</accession>
<dbReference type="AlphaFoldDB" id="A0AAW0KFN7"/>
<keyword evidence="3" id="KW-1185">Reference proteome</keyword>
<evidence type="ECO:0000313" key="3">
    <source>
        <dbReference type="Proteomes" id="UP000237347"/>
    </source>
</evidence>
<organism evidence="2 3">
    <name type="scientific">Quercus suber</name>
    <name type="common">Cork oak</name>
    <dbReference type="NCBI Taxonomy" id="58331"/>
    <lineage>
        <taxon>Eukaryota</taxon>
        <taxon>Viridiplantae</taxon>
        <taxon>Streptophyta</taxon>
        <taxon>Embryophyta</taxon>
        <taxon>Tracheophyta</taxon>
        <taxon>Spermatophyta</taxon>
        <taxon>Magnoliopsida</taxon>
        <taxon>eudicotyledons</taxon>
        <taxon>Gunneridae</taxon>
        <taxon>Pentapetalae</taxon>
        <taxon>rosids</taxon>
        <taxon>fabids</taxon>
        <taxon>Fagales</taxon>
        <taxon>Fagaceae</taxon>
        <taxon>Quercus</taxon>
    </lineage>
</organism>
<feature type="region of interest" description="Disordered" evidence="1">
    <location>
        <begin position="1"/>
        <end position="40"/>
    </location>
</feature>
<sequence length="73" mass="8369">MHSTSFRFELTRNSIRSSSNGSDHRQHFSPELHIPNMDSRNPSMWPPLLSQPILLVPERASHSENFCLVIGKI</sequence>
<gene>
    <name evidence="2" type="ORF">CFP56_021312</name>
</gene>
<comment type="caution">
    <text evidence="2">The sequence shown here is derived from an EMBL/GenBank/DDBJ whole genome shotgun (WGS) entry which is preliminary data.</text>
</comment>
<evidence type="ECO:0000256" key="1">
    <source>
        <dbReference type="SAM" id="MobiDB-lite"/>
    </source>
</evidence>
<protein>
    <submittedName>
        <fullName evidence="2">Uncharacterized protein</fullName>
    </submittedName>
</protein>
<evidence type="ECO:0000313" key="2">
    <source>
        <dbReference type="EMBL" id="KAK7837406.1"/>
    </source>
</evidence>
<feature type="compositionally biased region" description="Polar residues" evidence="1">
    <location>
        <begin position="1"/>
        <end position="21"/>
    </location>
</feature>
<reference evidence="2 3" key="1">
    <citation type="journal article" date="2018" name="Sci. Data">
        <title>The draft genome sequence of cork oak.</title>
        <authorList>
            <person name="Ramos A.M."/>
            <person name="Usie A."/>
            <person name="Barbosa P."/>
            <person name="Barros P.M."/>
            <person name="Capote T."/>
            <person name="Chaves I."/>
            <person name="Simoes F."/>
            <person name="Abreu I."/>
            <person name="Carrasquinho I."/>
            <person name="Faro C."/>
            <person name="Guimaraes J.B."/>
            <person name="Mendonca D."/>
            <person name="Nobrega F."/>
            <person name="Rodrigues L."/>
            <person name="Saibo N.J.M."/>
            <person name="Varela M.C."/>
            <person name="Egas C."/>
            <person name="Matos J."/>
            <person name="Miguel C.M."/>
            <person name="Oliveira M.M."/>
            <person name="Ricardo C.P."/>
            <person name="Goncalves S."/>
        </authorList>
    </citation>
    <scope>NUCLEOTIDE SEQUENCE [LARGE SCALE GENOMIC DNA]</scope>
    <source>
        <strain evidence="3">cv. HL8</strain>
    </source>
</reference>
<dbReference type="EMBL" id="PKMF04000330">
    <property type="protein sequence ID" value="KAK7837406.1"/>
    <property type="molecule type" value="Genomic_DNA"/>
</dbReference>